<dbReference type="Proteomes" id="UP001152795">
    <property type="component" value="Unassembled WGS sequence"/>
</dbReference>
<dbReference type="PANTHER" id="PTHR10131">
    <property type="entry name" value="TNF RECEPTOR ASSOCIATED FACTOR"/>
    <property type="match status" value="1"/>
</dbReference>
<dbReference type="Pfam" id="PF21355">
    <property type="entry name" value="TRAF-mep_MATH"/>
    <property type="match status" value="1"/>
</dbReference>
<name>A0A6S7KEY2_PARCT</name>
<evidence type="ECO:0000313" key="2">
    <source>
        <dbReference type="Proteomes" id="UP001152795"/>
    </source>
</evidence>
<organism evidence="1 2">
    <name type="scientific">Paramuricea clavata</name>
    <name type="common">Red gorgonian</name>
    <name type="synonym">Violescent sea-whip</name>
    <dbReference type="NCBI Taxonomy" id="317549"/>
    <lineage>
        <taxon>Eukaryota</taxon>
        <taxon>Metazoa</taxon>
        <taxon>Cnidaria</taxon>
        <taxon>Anthozoa</taxon>
        <taxon>Octocorallia</taxon>
        <taxon>Malacalcyonacea</taxon>
        <taxon>Plexauridae</taxon>
        <taxon>Paramuricea</taxon>
    </lineage>
</organism>
<gene>
    <name evidence="1" type="ORF">PACLA_8A041085</name>
</gene>
<dbReference type="PROSITE" id="PS50144">
    <property type="entry name" value="MATH"/>
    <property type="match status" value="1"/>
</dbReference>
<proteinExistence type="predicted"/>
<comment type="caution">
    <text evidence="1">The sequence shown here is derived from an EMBL/GenBank/DDBJ whole genome shotgun (WGS) entry which is preliminary data.</text>
</comment>
<dbReference type="GO" id="GO:0043122">
    <property type="term" value="P:regulation of canonical NF-kappaB signal transduction"/>
    <property type="evidence" value="ECO:0007669"/>
    <property type="project" value="TreeGrafter"/>
</dbReference>
<dbReference type="Gene3D" id="2.60.210.10">
    <property type="entry name" value="Apoptosis, Tumor Necrosis Factor Receptor Associated Protein 2, Chain A"/>
    <property type="match status" value="1"/>
</dbReference>
<dbReference type="InterPro" id="IPR008974">
    <property type="entry name" value="TRAF-like"/>
</dbReference>
<keyword evidence="1" id="KW-0675">Receptor</keyword>
<protein>
    <submittedName>
        <fullName evidence="1">TNF receptor-associated factor 4-like</fullName>
    </submittedName>
</protein>
<dbReference type="EMBL" id="CACRXK020028172">
    <property type="protein sequence ID" value="CAB4041354.1"/>
    <property type="molecule type" value="Genomic_DNA"/>
</dbReference>
<sequence length="177" mass="20329">MSRTTGAAHAPHVEQQPLPRQESEPDHTWKIANFTRKLAQANSNNDYGRIESEPFFTSHGYKMKLVVNFNEAPSGYAGYCTYMGVYLVLMKSDRDGALTWPFTKRCTFVLVDQQDDLSRRQNIEDAIVPEGENAFKRARQRENSDGCGLPQFVKHSTLRTRQYIRDHAVYIKIVVDQ</sequence>
<keyword evidence="2" id="KW-1185">Reference proteome</keyword>
<dbReference type="OrthoDB" id="10668030at2759"/>
<reference evidence="1" key="1">
    <citation type="submission" date="2020-04" db="EMBL/GenBank/DDBJ databases">
        <authorList>
            <person name="Alioto T."/>
            <person name="Alioto T."/>
            <person name="Gomez Garrido J."/>
        </authorList>
    </citation>
    <scope>NUCLEOTIDE SEQUENCE</scope>
    <source>
        <strain evidence="1">A484AB</strain>
    </source>
</reference>
<accession>A0A6S7KEY2</accession>
<dbReference type="SUPFAM" id="SSF49599">
    <property type="entry name" value="TRAF domain-like"/>
    <property type="match status" value="1"/>
</dbReference>
<dbReference type="InterPro" id="IPR002083">
    <property type="entry name" value="MATH/TRAF_dom"/>
</dbReference>
<evidence type="ECO:0000313" key="1">
    <source>
        <dbReference type="EMBL" id="CAB4041354.1"/>
    </source>
</evidence>
<dbReference type="PANTHER" id="PTHR10131:SF94">
    <property type="entry name" value="TNF RECEPTOR-ASSOCIATED FACTOR 4"/>
    <property type="match status" value="1"/>
</dbReference>
<dbReference type="AlphaFoldDB" id="A0A6S7KEY2"/>
<dbReference type="InterPro" id="IPR049342">
    <property type="entry name" value="TRAF1-6_MATH_dom"/>
</dbReference>